<dbReference type="GO" id="GO:0016020">
    <property type="term" value="C:membrane"/>
    <property type="evidence" value="ECO:0007669"/>
    <property type="project" value="TreeGrafter"/>
</dbReference>
<evidence type="ECO:0000313" key="3">
    <source>
        <dbReference type="Proteomes" id="UP000198660"/>
    </source>
</evidence>
<name>A0A1I6R5A7_9BACL</name>
<dbReference type="EMBL" id="FPAA01000004">
    <property type="protein sequence ID" value="SFS59814.1"/>
    <property type="molecule type" value="Genomic_DNA"/>
</dbReference>
<dbReference type="InterPro" id="IPR002509">
    <property type="entry name" value="NODB_dom"/>
</dbReference>
<feature type="domain" description="NodB homology" evidence="1">
    <location>
        <begin position="130"/>
        <end position="306"/>
    </location>
</feature>
<dbReference type="GO" id="GO:0005975">
    <property type="term" value="P:carbohydrate metabolic process"/>
    <property type="evidence" value="ECO:0007669"/>
    <property type="project" value="InterPro"/>
</dbReference>
<dbReference type="PANTHER" id="PTHR10587">
    <property type="entry name" value="GLYCOSYL TRANSFERASE-RELATED"/>
    <property type="match status" value="1"/>
</dbReference>
<dbReference type="Gene3D" id="3.20.20.370">
    <property type="entry name" value="Glycoside hydrolase/deacetylase"/>
    <property type="match status" value="1"/>
</dbReference>
<dbReference type="CDD" id="cd10950">
    <property type="entry name" value="CE4_BsYlxY_like"/>
    <property type="match status" value="1"/>
</dbReference>
<dbReference type="PANTHER" id="PTHR10587:SF80">
    <property type="entry name" value="CHITOOLIGOSACCHARIDE DEACETYLASE"/>
    <property type="match status" value="1"/>
</dbReference>
<dbReference type="SUPFAM" id="SSF88713">
    <property type="entry name" value="Glycoside hydrolase/deacetylase"/>
    <property type="match status" value="1"/>
</dbReference>
<dbReference type="PROSITE" id="PS51677">
    <property type="entry name" value="NODB"/>
    <property type="match status" value="1"/>
</dbReference>
<dbReference type="RefSeq" id="WP_091835753.1">
    <property type="nucleotide sequence ID" value="NZ_FPAA01000004.1"/>
</dbReference>
<dbReference type="InterPro" id="IPR050248">
    <property type="entry name" value="Polysacc_deacetylase_ArnD"/>
</dbReference>
<sequence length="326" mass="37009">MKKWQIRKRWILFLVPVIWMGVHSTAVTAYIETVKRGATPAVFAYDELQDAIAKESERRAQKPIDARFDKVWKAIPGYNGRVVDQEATYQLASKEKRTFPKQWIYREVPPKVGLDDLSPSPIYRGNEHKPMAALMINVAWGTEHLSNMLATLDKEHVKATFFLDGSWLSKHEQEARLILAQGHEIGNHAYSHPMMSRLNRAKATQEIQRTESFIRKLGTRSHFFAPPSGDFTQQTVEVAHGLGMKTVMWTVDTVDWRKTSAPAWMISRVREKAGNGALILMHPTDRSAIALPQIIRTMKQKGIKLGTVAEVLSSKRVNPVEPKGTF</sequence>
<dbReference type="OrthoDB" id="9812065at2"/>
<organism evidence="2 3">
    <name type="scientific">Marininema halotolerans</name>
    <dbReference type="NCBI Taxonomy" id="1155944"/>
    <lineage>
        <taxon>Bacteria</taxon>
        <taxon>Bacillati</taxon>
        <taxon>Bacillota</taxon>
        <taxon>Bacilli</taxon>
        <taxon>Bacillales</taxon>
        <taxon>Thermoactinomycetaceae</taxon>
        <taxon>Marininema</taxon>
    </lineage>
</organism>
<dbReference type="InterPro" id="IPR011330">
    <property type="entry name" value="Glyco_hydro/deAcase_b/a-brl"/>
</dbReference>
<dbReference type="AlphaFoldDB" id="A0A1I6R5A7"/>
<dbReference type="Proteomes" id="UP000198660">
    <property type="component" value="Unassembled WGS sequence"/>
</dbReference>
<accession>A0A1I6R5A7</accession>
<dbReference type="Pfam" id="PF01522">
    <property type="entry name" value="Polysacc_deac_1"/>
    <property type="match status" value="1"/>
</dbReference>
<evidence type="ECO:0000313" key="2">
    <source>
        <dbReference type="EMBL" id="SFS59814.1"/>
    </source>
</evidence>
<keyword evidence="3" id="KW-1185">Reference proteome</keyword>
<dbReference type="GO" id="GO:0016810">
    <property type="term" value="F:hydrolase activity, acting on carbon-nitrogen (but not peptide) bonds"/>
    <property type="evidence" value="ECO:0007669"/>
    <property type="project" value="InterPro"/>
</dbReference>
<proteinExistence type="predicted"/>
<protein>
    <submittedName>
        <fullName evidence="2">Probable sporulation protein, polysaccharide deacetylase family</fullName>
    </submittedName>
</protein>
<reference evidence="3" key="1">
    <citation type="submission" date="2016-10" db="EMBL/GenBank/DDBJ databases">
        <authorList>
            <person name="Varghese N."/>
            <person name="Submissions S."/>
        </authorList>
    </citation>
    <scope>NUCLEOTIDE SEQUENCE [LARGE SCALE GENOMIC DNA]</scope>
    <source>
        <strain evidence="3">DSM 45789</strain>
    </source>
</reference>
<gene>
    <name evidence="2" type="ORF">SAMN05444972_104137</name>
</gene>
<evidence type="ECO:0000259" key="1">
    <source>
        <dbReference type="PROSITE" id="PS51677"/>
    </source>
</evidence>